<gene>
    <name evidence="6" type="ORF">ACFSR1_07155</name>
</gene>
<dbReference type="PROSITE" id="PS50005">
    <property type="entry name" value="TPR"/>
    <property type="match status" value="7"/>
</dbReference>
<organism evidence="6 7">
    <name type="scientific">Aquimarina rubra</name>
    <dbReference type="NCBI Taxonomy" id="1920033"/>
    <lineage>
        <taxon>Bacteria</taxon>
        <taxon>Pseudomonadati</taxon>
        <taxon>Bacteroidota</taxon>
        <taxon>Flavobacteriia</taxon>
        <taxon>Flavobacteriales</taxon>
        <taxon>Flavobacteriaceae</taxon>
        <taxon>Aquimarina</taxon>
    </lineage>
</organism>
<keyword evidence="4" id="KW-1133">Transmembrane helix</keyword>
<proteinExistence type="predicted"/>
<keyword evidence="7" id="KW-1185">Reference proteome</keyword>
<dbReference type="Pfam" id="PF13424">
    <property type="entry name" value="TPR_12"/>
    <property type="match status" value="4"/>
</dbReference>
<dbReference type="InterPro" id="IPR024983">
    <property type="entry name" value="CHAT_dom"/>
</dbReference>
<dbReference type="Pfam" id="PF13181">
    <property type="entry name" value="TPR_8"/>
    <property type="match status" value="1"/>
</dbReference>
<reference evidence="7" key="1">
    <citation type="journal article" date="2019" name="Int. J. Syst. Evol. Microbiol.">
        <title>The Global Catalogue of Microorganisms (GCM) 10K type strain sequencing project: providing services to taxonomists for standard genome sequencing and annotation.</title>
        <authorList>
            <consortium name="The Broad Institute Genomics Platform"/>
            <consortium name="The Broad Institute Genome Sequencing Center for Infectious Disease"/>
            <person name="Wu L."/>
            <person name="Ma J."/>
        </authorList>
    </citation>
    <scope>NUCLEOTIDE SEQUENCE [LARGE SCALE GENOMIC DNA]</scope>
    <source>
        <strain evidence="7">KCTC 52274</strain>
    </source>
</reference>
<keyword evidence="1" id="KW-0677">Repeat</keyword>
<evidence type="ECO:0000259" key="5">
    <source>
        <dbReference type="Pfam" id="PF12770"/>
    </source>
</evidence>
<protein>
    <submittedName>
        <fullName evidence="6">Tetratricopeptide repeat protein</fullName>
    </submittedName>
</protein>
<feature type="repeat" description="TPR" evidence="3">
    <location>
        <begin position="451"/>
        <end position="484"/>
    </location>
</feature>
<evidence type="ECO:0000256" key="3">
    <source>
        <dbReference type="PROSITE-ProRule" id="PRU00339"/>
    </source>
</evidence>
<evidence type="ECO:0000256" key="1">
    <source>
        <dbReference type="ARBA" id="ARBA00022737"/>
    </source>
</evidence>
<sequence>MNIGKLIRYNRIIWTVIIFNPFFNNYAQVENDILLANEYFKKAESFLLEKKADSSIVLFKSALNIYMENNSWDKVASCYNKISENFGNSRKFENSSEYFQKALRISSTYLENNNPEKANAYDNQGKYFQGSSNYDKALDYFNKALEMRKKLFPENHPDIATSYSNLAMIHYRINKYELAIKYNEKAIIIRLEKLGSDNIKLGSNYNIMGIIYSDLGKYEKAIEYYDKNLKIVVENFGSDNLYVGRIKANTGLTSFRMMRYEYALKCYQDALTIFKEKKFLNGQKVIYLNTALVFTQKGEYDKTLEYLRKSLNLGFEIHGEQHPHSANVYRNMGRICFYDEDYDRAKEYYKKALVLSQSIFGENHTSIQTVYLYIGDLYLKTKEYDKAIQCYKKSNEIGKSLFGKHRSIAATYEFIGNVYSEMNMYEEAQQNYQIGLNLLLDDFNEEHPITSDFYLSIGKVYHNQKKYKKAIEYFNKSLASNQKYKNPTNNKDVFTSDIFYDIQKVLMTYYNKGKTLQSLYVENKDLTYLNECVSIYIKIDLIIDKIRSAFNNYKDKVAFAKQTKEIYADIISSQILFYEKTKDKERLLDAFYYSEKSKANTLKQLLNDSYAKSSIVPSGVIDLVENLKVKRAFYKGQIISSSLNNPIDTIRIVENERKLFDINRKEDSLIRILEKNYPKYHQLKYQKEIISVDDIQYNLNENITLLEFFTTGRGIVYVFLISKNKITVKELLVQDLTKKVEEFQESIISKNSNKYKRCSSLLYSELIKPFENDLVGDQLIIVPDGPLWHVNFDLLLTQNDNTDNPEQFSYFLKDYAIAYANSSNLLWASFNNGSKPDVIKGKCLAFSYTESFFNSKNNTKSRNNLRDLPGTREEITEVSKIVDGKYYYDSQATEANFKKYAGEYGILHLALHGMIDNVSPENSKLFFTNNNDKEIKEDNLLYSYELFALNIPAELVVLSACNTGSGKIAEGEGIMSLGNAFQYSGTKSLVLTNWAVSDESTPKLMKYFYSNLNRGMSKDKALQNAKLEFLATTNIDYKAPFYWGGFYLIGDSSPILIDNNISIYWFLSPGILVVLLILIGIGYKKRIW</sequence>
<dbReference type="SUPFAM" id="SSF48452">
    <property type="entry name" value="TPR-like"/>
    <property type="match status" value="2"/>
</dbReference>
<dbReference type="Gene3D" id="1.25.40.10">
    <property type="entry name" value="Tetratricopeptide repeat domain"/>
    <property type="match status" value="4"/>
</dbReference>
<comment type="caution">
    <text evidence="6">The sequence shown here is derived from an EMBL/GenBank/DDBJ whole genome shotgun (WGS) entry which is preliminary data.</text>
</comment>
<feature type="repeat" description="TPR" evidence="3">
    <location>
        <begin position="326"/>
        <end position="359"/>
    </location>
</feature>
<keyword evidence="4" id="KW-0472">Membrane</keyword>
<dbReference type="InterPro" id="IPR019734">
    <property type="entry name" value="TPR_rpt"/>
</dbReference>
<evidence type="ECO:0000256" key="2">
    <source>
        <dbReference type="ARBA" id="ARBA00022803"/>
    </source>
</evidence>
<dbReference type="Pfam" id="PF12770">
    <property type="entry name" value="CHAT"/>
    <property type="match status" value="1"/>
</dbReference>
<dbReference type="SMART" id="SM00028">
    <property type="entry name" value="TPR"/>
    <property type="match status" value="11"/>
</dbReference>
<keyword evidence="4" id="KW-0812">Transmembrane</keyword>
<dbReference type="Proteomes" id="UP001597319">
    <property type="component" value="Unassembled WGS sequence"/>
</dbReference>
<dbReference type="InterPro" id="IPR011990">
    <property type="entry name" value="TPR-like_helical_dom_sf"/>
</dbReference>
<name>A0ABW5LF40_9FLAO</name>
<evidence type="ECO:0000313" key="6">
    <source>
        <dbReference type="EMBL" id="MFD2562446.1"/>
    </source>
</evidence>
<dbReference type="RefSeq" id="WP_378291046.1">
    <property type="nucleotide sequence ID" value="NZ_JBHULE010000008.1"/>
</dbReference>
<dbReference type="SUPFAM" id="SSF81901">
    <property type="entry name" value="HCP-like"/>
    <property type="match status" value="1"/>
</dbReference>
<accession>A0ABW5LF40</accession>
<dbReference type="PANTHER" id="PTHR45641">
    <property type="entry name" value="TETRATRICOPEPTIDE REPEAT PROTEIN (AFU_ORTHOLOGUE AFUA_6G03870)"/>
    <property type="match status" value="1"/>
</dbReference>
<keyword evidence="2 3" id="KW-0802">TPR repeat</keyword>
<feature type="domain" description="CHAT" evidence="5">
    <location>
        <begin position="757"/>
        <end position="1051"/>
    </location>
</feature>
<dbReference type="EMBL" id="JBHULE010000008">
    <property type="protein sequence ID" value="MFD2562446.1"/>
    <property type="molecule type" value="Genomic_DNA"/>
</dbReference>
<dbReference type="PANTHER" id="PTHR45641:SF1">
    <property type="entry name" value="AAA+ ATPASE DOMAIN-CONTAINING PROTEIN"/>
    <property type="match status" value="1"/>
</dbReference>
<feature type="repeat" description="TPR" evidence="3">
    <location>
        <begin position="160"/>
        <end position="193"/>
    </location>
</feature>
<evidence type="ECO:0000313" key="7">
    <source>
        <dbReference type="Proteomes" id="UP001597319"/>
    </source>
</evidence>
<feature type="transmembrane region" description="Helical" evidence="4">
    <location>
        <begin position="1063"/>
        <end position="1083"/>
    </location>
</feature>
<evidence type="ECO:0000256" key="4">
    <source>
        <dbReference type="SAM" id="Phobius"/>
    </source>
</evidence>
<feature type="repeat" description="TPR" evidence="3">
    <location>
        <begin position="368"/>
        <end position="401"/>
    </location>
</feature>
<feature type="repeat" description="TPR" evidence="3">
    <location>
        <begin position="409"/>
        <end position="442"/>
    </location>
</feature>
<feature type="repeat" description="TPR" evidence="3">
    <location>
        <begin position="118"/>
        <end position="151"/>
    </location>
</feature>
<feature type="repeat" description="TPR" evidence="3">
    <location>
        <begin position="202"/>
        <end position="235"/>
    </location>
</feature>